<keyword evidence="2" id="KW-1185">Reference proteome</keyword>
<reference evidence="1 2" key="1">
    <citation type="submission" date="2014-09" db="EMBL/GenBank/DDBJ databases">
        <title>Whole genome shotgun sequence of Escherichia vulneris NBRC 102420.</title>
        <authorList>
            <person name="Yoshida Y."/>
            <person name="Hosoyama A."/>
            <person name="Tsuchikane K."/>
            <person name="Ohji S."/>
            <person name="Ichikawa N."/>
            <person name="Kimura A."/>
            <person name="Yamazoe A."/>
            <person name="Ezaki T."/>
            <person name="Fujita N."/>
        </authorList>
    </citation>
    <scope>NUCLEOTIDE SEQUENCE [LARGE SCALE GENOMIC DNA]</scope>
    <source>
        <strain evidence="1 2">NBRC 102420</strain>
    </source>
</reference>
<dbReference type="STRING" id="1115515.EV102420_18_00370"/>
<sequence>MDIVGVHKDGSYSYLLVKDFPITAKGQINWWLKNSKMLKNHYDIPKPDSDGDFGIVVWDFGEGYKEQGDESKDDRFCFADFKSPKNCIDKNMMLYITYTKSSGISFITHNEEYRINKKGELVKDGSD</sequence>
<dbReference type="Pfam" id="PF06092">
    <property type="entry name" value="DUF943"/>
    <property type="match status" value="1"/>
</dbReference>
<comment type="caution">
    <text evidence="1">The sequence shown here is derived from an EMBL/GenBank/DDBJ whole genome shotgun (WGS) entry which is preliminary data.</text>
</comment>
<dbReference type="AlphaFoldDB" id="A0A090V856"/>
<evidence type="ECO:0008006" key="3">
    <source>
        <dbReference type="Google" id="ProtNLM"/>
    </source>
</evidence>
<dbReference type="eggNOG" id="ENOG5032WC0">
    <property type="taxonomic scope" value="Bacteria"/>
</dbReference>
<name>A0A090V856_PSEVU</name>
<gene>
    <name evidence="1" type="ORF">EV102420_18_00370</name>
</gene>
<evidence type="ECO:0000313" key="1">
    <source>
        <dbReference type="EMBL" id="GAL59459.1"/>
    </source>
</evidence>
<dbReference type="Proteomes" id="UP000029462">
    <property type="component" value="Unassembled WGS sequence"/>
</dbReference>
<accession>A0A090V856</accession>
<organism evidence="1 2">
    <name type="scientific">Pseudescherichia vulneris NBRC 102420</name>
    <dbReference type="NCBI Taxonomy" id="1115515"/>
    <lineage>
        <taxon>Bacteria</taxon>
        <taxon>Pseudomonadati</taxon>
        <taxon>Pseudomonadota</taxon>
        <taxon>Gammaproteobacteria</taxon>
        <taxon>Enterobacterales</taxon>
        <taxon>Enterobacteriaceae</taxon>
        <taxon>Pseudescherichia</taxon>
    </lineage>
</organism>
<protein>
    <recommendedName>
        <fullName evidence="3">DUF943 family protein</fullName>
    </recommendedName>
</protein>
<evidence type="ECO:0000313" key="2">
    <source>
        <dbReference type="Proteomes" id="UP000029462"/>
    </source>
</evidence>
<proteinExistence type="predicted"/>
<dbReference type="EMBL" id="BBMZ01000018">
    <property type="protein sequence ID" value="GAL59459.1"/>
    <property type="molecule type" value="Genomic_DNA"/>
</dbReference>
<dbReference type="InterPro" id="IPR010351">
    <property type="entry name" value="DUF943"/>
</dbReference>